<sequence>MQREQILAAGLGVPVVGVIPLATKDVLTATNLHRMHTLLDHPLIGPAYNDLARTCMPGRDLAEFPAPEEANDAVDEAGSVVDLTLARRGLPERDGLESDDEPRRRGLFRRAQ</sequence>
<name>A0A6J7EVT4_9ZZZZ</name>
<evidence type="ECO:0000313" key="2">
    <source>
        <dbReference type="EMBL" id="CAB4884239.1"/>
    </source>
</evidence>
<dbReference type="EMBL" id="CAFBLS010000233">
    <property type="protein sequence ID" value="CAB4884239.1"/>
    <property type="molecule type" value="Genomic_DNA"/>
</dbReference>
<gene>
    <name evidence="2" type="ORF">UFOPK3402_01602</name>
</gene>
<accession>A0A6J7EVT4</accession>
<evidence type="ECO:0000256" key="1">
    <source>
        <dbReference type="SAM" id="MobiDB-lite"/>
    </source>
</evidence>
<feature type="region of interest" description="Disordered" evidence="1">
    <location>
        <begin position="88"/>
        <end position="112"/>
    </location>
</feature>
<feature type="compositionally biased region" description="Basic and acidic residues" evidence="1">
    <location>
        <begin position="89"/>
        <end position="104"/>
    </location>
</feature>
<proteinExistence type="predicted"/>
<protein>
    <submittedName>
        <fullName evidence="2">Unannotated protein</fullName>
    </submittedName>
</protein>
<organism evidence="2">
    <name type="scientific">freshwater metagenome</name>
    <dbReference type="NCBI Taxonomy" id="449393"/>
    <lineage>
        <taxon>unclassified sequences</taxon>
        <taxon>metagenomes</taxon>
        <taxon>ecological metagenomes</taxon>
    </lineage>
</organism>
<reference evidence="2" key="1">
    <citation type="submission" date="2020-05" db="EMBL/GenBank/DDBJ databases">
        <authorList>
            <person name="Chiriac C."/>
            <person name="Salcher M."/>
            <person name="Ghai R."/>
            <person name="Kavagutti S V."/>
        </authorList>
    </citation>
    <scope>NUCLEOTIDE SEQUENCE</scope>
</reference>
<dbReference type="AlphaFoldDB" id="A0A6J7EVT4"/>